<dbReference type="InterPro" id="IPR000160">
    <property type="entry name" value="GGDEF_dom"/>
</dbReference>
<evidence type="ECO:0000313" key="5">
    <source>
        <dbReference type="EMBL" id="MCS2607861.1"/>
    </source>
</evidence>
<dbReference type="NCBIfam" id="TIGR00254">
    <property type="entry name" value="GGDEF"/>
    <property type="match status" value="1"/>
</dbReference>
<dbReference type="SMART" id="SM00267">
    <property type="entry name" value="GGDEF"/>
    <property type="match status" value="1"/>
</dbReference>
<reference evidence="5" key="1">
    <citation type="submission" date="2021-11" db="EMBL/GenBank/DDBJ databases">
        <title>Halomonas sp., isolated from a coastal aquaculture zone in Dongshan Bay.</title>
        <authorList>
            <person name="Lin W."/>
        </authorList>
    </citation>
    <scope>NUCLEOTIDE SEQUENCE</scope>
    <source>
        <strain evidence="5">Yzlin-01</strain>
    </source>
</reference>
<keyword evidence="1" id="KW-1133">Transmembrane helix</keyword>
<sequence length="693" mass="75294">MHDHHGAYNLALVMLSLGIAAIASFTALDLAGRVRASQGVMRHLWLVGGAFAMGIGIWSMHFIGMLAMEMGEGVAYGIPLTVASLVAAILSSALALGIVQTGRLSFVRLAFGALVMGSGVCLMHYVGMAAMQTQGPLSYQPSLFTVSVVIAISASAVALWLAFKLNPTATRRPPLWQRLVAALFMGAGISGMHYTGMAAAIYPEGGMLASSSGLSTYELAITVALVSTCIMLSALLISLFDVHMSSRNAQLAASLQEANLELKQMVYRDALTQLPNRLMLEERLDQQLSAQPSSFALFFVDLDRFKQVNDNLGHHVGDQLIQQTGARLRAAVRDTDTVARVGGDEFIVLAGDSAARAEAESLAKRLVSTLDKPFQIGTSVVKVSTSVGISLYPEDGQDKHELMVHADAAMYAAKRLGRNNYQFFDPDMTSHEERRVTLERRLRHAIEHAALRLAYQPKVSVETGQVTGVEALLRWEDDELGAVRPDEIIPLAEETGLILPIGEWVLRTACRYAQAWREETGQPLAMAVNISAVQLNHRHFVATVKEVLETTGLAPASLELELTESALVLNPDLALETLTELRALGIALSIDDFGTGYSNLAQLRRFPIDRLKIDRAFMSHAVTDRQDAAIVRAVVALARSLDLQVVAEGVENEDQLSLIRQLHSDEYQGYLCSQALSGEALKAFMQEYAKRSP</sequence>
<dbReference type="InterPro" id="IPR001633">
    <property type="entry name" value="EAL_dom"/>
</dbReference>
<feature type="domain" description="GGDEF" evidence="3">
    <location>
        <begin position="293"/>
        <end position="426"/>
    </location>
</feature>
<keyword evidence="1" id="KW-0472">Membrane</keyword>
<feature type="transmembrane region" description="Helical" evidence="1">
    <location>
        <begin position="6"/>
        <end position="32"/>
    </location>
</feature>
<keyword evidence="1" id="KW-0812">Transmembrane</keyword>
<dbReference type="PANTHER" id="PTHR44757">
    <property type="entry name" value="DIGUANYLATE CYCLASE DGCP"/>
    <property type="match status" value="1"/>
</dbReference>
<dbReference type="SMART" id="SM00052">
    <property type="entry name" value="EAL"/>
    <property type="match status" value="1"/>
</dbReference>
<dbReference type="PANTHER" id="PTHR44757:SF2">
    <property type="entry name" value="BIOFILM ARCHITECTURE MAINTENANCE PROTEIN MBAA"/>
    <property type="match status" value="1"/>
</dbReference>
<organism evidence="5 6">
    <name type="scientific">Halomonas dongshanensis</name>
    <dbReference type="NCBI Taxonomy" id="2890835"/>
    <lineage>
        <taxon>Bacteria</taxon>
        <taxon>Pseudomonadati</taxon>
        <taxon>Pseudomonadota</taxon>
        <taxon>Gammaproteobacteria</taxon>
        <taxon>Oceanospirillales</taxon>
        <taxon>Halomonadaceae</taxon>
        <taxon>Halomonas</taxon>
    </lineage>
</organism>
<protein>
    <submittedName>
        <fullName evidence="5">EAL domain-containing protein</fullName>
    </submittedName>
</protein>
<comment type="caution">
    <text evidence="5">The sequence shown here is derived from an EMBL/GenBank/DDBJ whole genome shotgun (WGS) entry which is preliminary data.</text>
</comment>
<dbReference type="InterPro" id="IPR005330">
    <property type="entry name" value="MHYT_dom"/>
</dbReference>
<dbReference type="Gene3D" id="3.30.70.270">
    <property type="match status" value="1"/>
</dbReference>
<evidence type="ECO:0000313" key="6">
    <source>
        <dbReference type="Proteomes" id="UP001165542"/>
    </source>
</evidence>
<dbReference type="EMBL" id="JAJISC010000001">
    <property type="protein sequence ID" value="MCS2607861.1"/>
    <property type="molecule type" value="Genomic_DNA"/>
</dbReference>
<dbReference type="Proteomes" id="UP001165542">
    <property type="component" value="Unassembled WGS sequence"/>
</dbReference>
<dbReference type="Pfam" id="PF00990">
    <property type="entry name" value="GGDEF"/>
    <property type="match status" value="1"/>
</dbReference>
<feature type="domain" description="EAL" evidence="2">
    <location>
        <begin position="435"/>
        <end position="689"/>
    </location>
</feature>
<dbReference type="SUPFAM" id="SSF141868">
    <property type="entry name" value="EAL domain-like"/>
    <property type="match status" value="1"/>
</dbReference>
<proteinExistence type="predicted"/>
<feature type="domain" description="MHYT" evidence="4">
    <location>
        <begin position="8"/>
        <end position="203"/>
    </location>
</feature>
<feature type="transmembrane region" description="Helical" evidence="1">
    <location>
        <begin position="74"/>
        <end position="99"/>
    </location>
</feature>
<dbReference type="Pfam" id="PF03707">
    <property type="entry name" value="MHYT"/>
    <property type="match status" value="2"/>
</dbReference>
<dbReference type="InterPro" id="IPR029787">
    <property type="entry name" value="Nucleotide_cyclase"/>
</dbReference>
<dbReference type="InterPro" id="IPR052155">
    <property type="entry name" value="Biofilm_reg_signaling"/>
</dbReference>
<dbReference type="CDD" id="cd01949">
    <property type="entry name" value="GGDEF"/>
    <property type="match status" value="1"/>
</dbReference>
<evidence type="ECO:0000259" key="2">
    <source>
        <dbReference type="PROSITE" id="PS50883"/>
    </source>
</evidence>
<gene>
    <name evidence="5" type="ORF">LLY24_00810</name>
</gene>
<evidence type="ECO:0000259" key="3">
    <source>
        <dbReference type="PROSITE" id="PS50887"/>
    </source>
</evidence>
<dbReference type="PROSITE" id="PS50887">
    <property type="entry name" value="GGDEF"/>
    <property type="match status" value="1"/>
</dbReference>
<feature type="transmembrane region" description="Helical" evidence="1">
    <location>
        <begin position="175"/>
        <end position="199"/>
    </location>
</feature>
<accession>A0ABT2E8G5</accession>
<keyword evidence="6" id="KW-1185">Reference proteome</keyword>
<dbReference type="InterPro" id="IPR035919">
    <property type="entry name" value="EAL_sf"/>
</dbReference>
<dbReference type="Gene3D" id="3.20.20.450">
    <property type="entry name" value="EAL domain"/>
    <property type="match status" value="1"/>
</dbReference>
<evidence type="ECO:0000259" key="4">
    <source>
        <dbReference type="PROSITE" id="PS50924"/>
    </source>
</evidence>
<dbReference type="SUPFAM" id="SSF55073">
    <property type="entry name" value="Nucleotide cyclase"/>
    <property type="match status" value="1"/>
</dbReference>
<dbReference type="PROSITE" id="PS50924">
    <property type="entry name" value="MHYT"/>
    <property type="match status" value="1"/>
</dbReference>
<dbReference type="CDD" id="cd01948">
    <property type="entry name" value="EAL"/>
    <property type="match status" value="1"/>
</dbReference>
<dbReference type="RefSeq" id="WP_259034369.1">
    <property type="nucleotide sequence ID" value="NZ_JAJISC010000001.1"/>
</dbReference>
<feature type="transmembrane region" description="Helical" evidence="1">
    <location>
        <begin position="219"/>
        <end position="240"/>
    </location>
</feature>
<dbReference type="PROSITE" id="PS50883">
    <property type="entry name" value="EAL"/>
    <property type="match status" value="1"/>
</dbReference>
<feature type="transmembrane region" description="Helical" evidence="1">
    <location>
        <begin position="44"/>
        <end position="68"/>
    </location>
</feature>
<feature type="transmembrane region" description="Helical" evidence="1">
    <location>
        <begin position="143"/>
        <end position="163"/>
    </location>
</feature>
<dbReference type="Pfam" id="PF00563">
    <property type="entry name" value="EAL"/>
    <property type="match status" value="1"/>
</dbReference>
<name>A0ABT2E8G5_9GAMM</name>
<evidence type="ECO:0000256" key="1">
    <source>
        <dbReference type="PROSITE-ProRule" id="PRU00244"/>
    </source>
</evidence>
<feature type="transmembrane region" description="Helical" evidence="1">
    <location>
        <begin position="106"/>
        <end position="131"/>
    </location>
</feature>
<dbReference type="InterPro" id="IPR043128">
    <property type="entry name" value="Rev_trsase/Diguanyl_cyclase"/>
</dbReference>